<organism evidence="3 4">
    <name type="scientific">Neisseria dumasiana</name>
    <dbReference type="NCBI Taxonomy" id="1931275"/>
    <lineage>
        <taxon>Bacteria</taxon>
        <taxon>Pseudomonadati</taxon>
        <taxon>Pseudomonadota</taxon>
        <taxon>Betaproteobacteria</taxon>
        <taxon>Neisseriales</taxon>
        <taxon>Neisseriaceae</taxon>
        <taxon>Neisseria</taxon>
    </lineage>
</organism>
<evidence type="ECO:0000256" key="1">
    <source>
        <dbReference type="SAM" id="Coils"/>
    </source>
</evidence>
<dbReference type="Gene3D" id="3.40.50.300">
    <property type="entry name" value="P-loop containing nucleotide triphosphate hydrolases"/>
    <property type="match status" value="2"/>
</dbReference>
<name>A0ABX3WP68_9NEIS</name>
<dbReference type="InterPro" id="IPR027417">
    <property type="entry name" value="P-loop_NTPase"/>
</dbReference>
<keyword evidence="1" id="KW-0175">Coiled coil</keyword>
<evidence type="ECO:0008006" key="5">
    <source>
        <dbReference type="Google" id="ProtNLM"/>
    </source>
</evidence>
<sequence length="731" mass="83403">METESNLIYEKIARQIEVVINKLSKQNGKDKIDKDISFAIGNLYKLNKAIQKELNELKKLSEWEKFTIAFYGETNAGKSTLIEALRLFLKEESKIESQKKFKTLAEKSGLTEEAFCKVRQIIMNKEQAIEEVQEILNKLDQKYAESIMRAEVEVHHLVELLKEIKKNQKWWQRFISLFIPIKEKEELVTARQLLSEIEAEKQKESEDFKDYLKALLQEKKDAEAENTRLIREAESLKEFADGQIIGDGRSDFTRNNTSFSFNYNNHEFVLIDVPGIEGDENVVRASIEEAVKKAHAVFYITRTARPPQTHEGEKGNKKGTLEKMKEHLGTQTEVWTIYNHAVNNPRSLKKPLISQGEKDGLRALDEKLKQELAEKYCQSLIVSARPAYLGLTECIVPGSKEANEQRKFLERFGTRDKILELSGLPNFVEKLSSEIIVDYRNKIKRSNLNKAYQALDSSICDLKALSRKFNEDRKKVRGEVLNSQARIKVLMEQFSGSLDSLRGKILQAFQNEIRASLYNEIDKDISNDTFKRNLKNEMELQAKELENKLRNSIEFEANKFGEELLRIVKRTSVHLNNIVNERSNSFNLKNFNLDIKIDNGLDLLGLVSSGVAVVTGALLLASNPAGWTFAFVGGVLAVVGALIGVTKSIIGFFSSDYKKSQQRKETDSAIRKATNQIGNEMEKILDSIKNAMNEQVEKVLMELEVPLKQYKSVIEVLETAETELEAISQTI</sequence>
<feature type="transmembrane region" description="Helical" evidence="2">
    <location>
        <begin position="603"/>
        <end position="621"/>
    </location>
</feature>
<evidence type="ECO:0000313" key="3">
    <source>
        <dbReference type="EMBL" id="OSI35543.1"/>
    </source>
</evidence>
<comment type="caution">
    <text evidence="3">The sequence shown here is derived from an EMBL/GenBank/DDBJ whole genome shotgun (WGS) entry which is preliminary data.</text>
</comment>
<keyword evidence="4" id="KW-1185">Reference proteome</keyword>
<gene>
    <name evidence="3" type="ORF">BV913_04895</name>
</gene>
<dbReference type="Proteomes" id="UP000193346">
    <property type="component" value="Unassembled WGS sequence"/>
</dbReference>
<reference evidence="3 4" key="1">
    <citation type="submission" date="2017-01" db="EMBL/GenBank/DDBJ databases">
        <authorList>
            <person name="Wolfgang W.J."/>
            <person name="Cole J."/>
            <person name="Wroblewski D."/>
            <person name="Mcginnis J."/>
            <person name="Musser K.A."/>
        </authorList>
    </citation>
    <scope>NUCLEOTIDE SEQUENCE [LARGE SCALE GENOMIC DNA]</scope>
    <source>
        <strain evidence="3 4">93087</strain>
    </source>
</reference>
<dbReference type="RefSeq" id="WP_085418199.1">
    <property type="nucleotide sequence ID" value="NZ_CP091509.1"/>
</dbReference>
<evidence type="ECO:0000313" key="4">
    <source>
        <dbReference type="Proteomes" id="UP000193346"/>
    </source>
</evidence>
<accession>A0ABX3WP68</accession>
<keyword evidence="2" id="KW-1133">Transmembrane helix</keyword>
<keyword evidence="2" id="KW-0812">Transmembrane</keyword>
<keyword evidence="2" id="KW-0472">Membrane</keyword>
<feature type="coiled-coil region" evidence="1">
    <location>
        <begin position="118"/>
        <end position="239"/>
    </location>
</feature>
<protein>
    <recommendedName>
        <fullName evidence="5">G domain-containing protein</fullName>
    </recommendedName>
</protein>
<dbReference type="EMBL" id="MTAC01000009">
    <property type="protein sequence ID" value="OSI35543.1"/>
    <property type="molecule type" value="Genomic_DNA"/>
</dbReference>
<proteinExistence type="predicted"/>
<dbReference type="SUPFAM" id="SSF52540">
    <property type="entry name" value="P-loop containing nucleoside triphosphate hydrolases"/>
    <property type="match status" value="1"/>
</dbReference>
<feature type="transmembrane region" description="Helical" evidence="2">
    <location>
        <begin position="627"/>
        <end position="653"/>
    </location>
</feature>
<evidence type="ECO:0000256" key="2">
    <source>
        <dbReference type="SAM" id="Phobius"/>
    </source>
</evidence>